<reference evidence="2" key="1">
    <citation type="submission" date="2018-12" db="EMBL/GenBank/DDBJ databases">
        <authorList>
            <person name="Jadhav K."/>
            <person name="Kushwaha B."/>
            <person name="Jadhav I."/>
        </authorList>
    </citation>
    <scope>NUCLEOTIDE SEQUENCE [LARGE SCALE GENOMIC DNA]</scope>
    <source>
        <strain evidence="2">SBS 10</strain>
    </source>
</reference>
<dbReference type="Gene3D" id="3.20.20.70">
    <property type="entry name" value="Aldolase class I"/>
    <property type="match status" value="1"/>
</dbReference>
<dbReference type="EMBL" id="RXHI01000009">
    <property type="protein sequence ID" value="RUA22821.1"/>
    <property type="molecule type" value="Genomic_DNA"/>
</dbReference>
<proteinExistence type="predicted"/>
<gene>
    <name evidence="2" type="ORF">DSL92_03720</name>
</gene>
<name>A0A3S0NEA1_9GAMM</name>
<comment type="caution">
    <text evidence="2">The sequence shown here is derived from an EMBL/GenBank/DDBJ whole genome shotgun (WGS) entry which is preliminary data.</text>
</comment>
<accession>A0A3S0NEA1</accession>
<feature type="region of interest" description="Disordered" evidence="1">
    <location>
        <begin position="46"/>
        <end position="95"/>
    </location>
</feature>
<dbReference type="AlphaFoldDB" id="A0A3S0NEA1"/>
<dbReference type="InterPro" id="IPR013785">
    <property type="entry name" value="Aldolase_TIM"/>
</dbReference>
<sequence length="144" mass="15654">MLFSLGEKPDCATQAREALARFGHVGMIDYLIEMCRRVLDETSLLPMSTPARSPMKGRPSQAGQRQHGHDAGERQPSTPTARPGPYACPDKVPTQRLRTLERAGQHDVPFTTGILIGIGETWESASTACRPSTPSIAITAISRK</sequence>
<organism evidence="2">
    <name type="scientific">Billgrantia gudaonensis</name>
    <dbReference type="NCBI Taxonomy" id="376427"/>
    <lineage>
        <taxon>Bacteria</taxon>
        <taxon>Pseudomonadati</taxon>
        <taxon>Pseudomonadota</taxon>
        <taxon>Gammaproteobacteria</taxon>
        <taxon>Oceanospirillales</taxon>
        <taxon>Halomonadaceae</taxon>
        <taxon>Billgrantia</taxon>
    </lineage>
</organism>
<evidence type="ECO:0000313" key="2">
    <source>
        <dbReference type="EMBL" id="RUA22821.1"/>
    </source>
</evidence>
<protein>
    <submittedName>
        <fullName evidence="2">Uncharacterized protein</fullName>
    </submittedName>
</protein>
<evidence type="ECO:0000256" key="1">
    <source>
        <dbReference type="SAM" id="MobiDB-lite"/>
    </source>
</evidence>